<accession>A0AC61MRE3</accession>
<evidence type="ECO:0000313" key="2">
    <source>
        <dbReference type="Proteomes" id="UP000595814"/>
    </source>
</evidence>
<proteinExistence type="predicted"/>
<dbReference type="Proteomes" id="UP000595814">
    <property type="component" value="Chromosome"/>
</dbReference>
<reference evidence="1 2" key="1">
    <citation type="journal article" date="2022" name="Int. J. Syst. Evol. Microbiol.">
        <title>Miniphocaeibacter halophilus sp. nov., an ammonium-tolerant acetate-producing bacterium isolated from a biogas system.</title>
        <authorList>
            <person name="Schnurer A."/>
            <person name="Singh A."/>
            <person name="Bi S."/>
            <person name="Qiao W."/>
            <person name="Westerholm M."/>
        </authorList>
    </citation>
    <scope>NUCLEOTIDE SEQUENCE [LARGE SCALE GENOMIC DNA]</scope>
    <source>
        <strain evidence="1 2">AMB_01</strain>
    </source>
</reference>
<organism evidence="1 2">
    <name type="scientific">Miniphocaeibacter halophilus</name>
    <dbReference type="NCBI Taxonomy" id="2931922"/>
    <lineage>
        <taxon>Bacteria</taxon>
        <taxon>Bacillati</taxon>
        <taxon>Bacillota</taxon>
        <taxon>Tissierellia</taxon>
        <taxon>Tissierellales</taxon>
        <taxon>Peptoniphilaceae</taxon>
        <taxon>Miniphocaeibacter</taxon>
    </lineage>
</organism>
<protein>
    <submittedName>
        <fullName evidence="1">ABC transporter permease</fullName>
    </submittedName>
</protein>
<evidence type="ECO:0000313" key="1">
    <source>
        <dbReference type="EMBL" id="QQK07024.1"/>
    </source>
</evidence>
<keyword evidence="2" id="KW-1185">Reference proteome</keyword>
<dbReference type="EMBL" id="CP066744">
    <property type="protein sequence ID" value="QQK07024.1"/>
    <property type="molecule type" value="Genomic_DNA"/>
</dbReference>
<gene>
    <name evidence="1" type="ORF">JFY71_06655</name>
</gene>
<name>A0AC61MRE3_9FIRM</name>
<sequence length="783" mass="88393">MKHYLDLVWISSRYHKKKSRMTRICILLAVFLVTVIFSMADMEIRSQKIQTVNSDGAWHISLKNISSKQAEKISKRKDVKHSSWYDVYNYNLDKNLLIGESNGVFMGIENDFFEFFPSIKKVEGGFPKKDNDIILTNNSKDRLNVQLEDTVNLKFPSGKTKKLNICGFVNDTSMITKNDSIGGMMKIEVFNKLLAVEDGEFSKNKNMFYVEFTSYTNIQKAISNICQDYGIDKNQVGENTKLLGLMLQSDDNYMMQLYIAAIILAILVTISGILMISSSLSNEITRRIEFFGSLRCLGATPKQVKKIVRREALNWCVSSMPLGIILALIVVWLLCATLKFMSPVYFKDLPALGISWIGIVLGILVGLITVLLSARIPAKKASQTSLLVALSGNREGEYRAKKAANLKIFHVDTALGIYHAKENKRKSILIVLSFAFSIILFLAFNTAIHFMNHAISPLNKNTPDISIISRNNSNSIKSNLIEDIKLNKSVDKVYGRKLVYDLNGKIDGVSKKINLVSYDDLQLDWAKDDLIKGSLDKIKNNNGALIVYSEKNKNKIDDNISININEEEINLKVSGVLSKSPFKNNKNIETIICSEELFTKITKQKNYTIVDLQLKNKIAEEDINEIRNRVGNEFIFSDLRLENEETIGAYYSFALFMYGFLIIIALIAIFNIINNISMGVSSRMNQYRIMKAIGTKNSQIIKIIGTEAVIYGVLGIVIGCLIGVPINKFLFNKLITTQWGTAWTIPIYSIFIIVFIIIVSILLSIYGPKKRIYNMTIAKESNI</sequence>